<dbReference type="PANTHER" id="PTHR30292:SF0">
    <property type="entry name" value="5-OXOPROLINASE SUBUNIT A"/>
    <property type="match status" value="1"/>
</dbReference>
<protein>
    <submittedName>
        <fullName evidence="1">LamB/YcsF family protein</fullName>
    </submittedName>
</protein>
<dbReference type="Gene3D" id="3.20.20.370">
    <property type="entry name" value="Glycoside hydrolase/deacetylase"/>
    <property type="match status" value="1"/>
</dbReference>
<keyword evidence="2" id="KW-1185">Reference proteome</keyword>
<reference evidence="1 2" key="1">
    <citation type="submission" date="2019-08" db="EMBL/GenBank/DDBJ databases">
        <title>Lewinella sp. strain SSH13 Genome sequencing and assembly.</title>
        <authorList>
            <person name="Kim I."/>
        </authorList>
    </citation>
    <scope>NUCLEOTIDE SEQUENCE [LARGE SCALE GENOMIC DNA]</scope>
    <source>
        <strain evidence="1 2">SSH13</strain>
    </source>
</reference>
<accession>A0A5C7FNH4</accession>
<dbReference type="Proteomes" id="UP000321907">
    <property type="component" value="Unassembled WGS sequence"/>
</dbReference>
<organism evidence="1 2">
    <name type="scientific">Neolewinella aurantiaca</name>
    <dbReference type="NCBI Taxonomy" id="2602767"/>
    <lineage>
        <taxon>Bacteria</taxon>
        <taxon>Pseudomonadati</taxon>
        <taxon>Bacteroidota</taxon>
        <taxon>Saprospiria</taxon>
        <taxon>Saprospirales</taxon>
        <taxon>Lewinellaceae</taxon>
        <taxon>Neolewinella</taxon>
    </lineage>
</organism>
<proteinExistence type="predicted"/>
<dbReference type="SUPFAM" id="SSF88713">
    <property type="entry name" value="Glycoside hydrolase/deacetylase"/>
    <property type="match status" value="1"/>
</dbReference>
<name>A0A5C7FNH4_9BACT</name>
<dbReference type="OrthoDB" id="9773478at2"/>
<dbReference type="AlphaFoldDB" id="A0A5C7FNH4"/>
<gene>
    <name evidence="1" type="ORF">FUA23_00695</name>
</gene>
<dbReference type="NCBIfam" id="NF003816">
    <property type="entry name" value="PRK05406.1-5"/>
    <property type="match status" value="1"/>
</dbReference>
<dbReference type="GO" id="GO:0005975">
    <property type="term" value="P:carbohydrate metabolic process"/>
    <property type="evidence" value="ECO:0007669"/>
    <property type="project" value="InterPro"/>
</dbReference>
<dbReference type="RefSeq" id="WP_147928778.1">
    <property type="nucleotide sequence ID" value="NZ_VOXD01000001.1"/>
</dbReference>
<dbReference type="NCBIfam" id="NF003814">
    <property type="entry name" value="PRK05406.1-3"/>
    <property type="match status" value="1"/>
</dbReference>
<dbReference type="PANTHER" id="PTHR30292">
    <property type="entry name" value="UNCHARACTERIZED PROTEIN YBGL-RELATED"/>
    <property type="match status" value="1"/>
</dbReference>
<evidence type="ECO:0000313" key="1">
    <source>
        <dbReference type="EMBL" id="TXF91737.1"/>
    </source>
</evidence>
<dbReference type="InterPro" id="IPR005501">
    <property type="entry name" value="LamB/YcsF/PxpA-like"/>
</dbReference>
<dbReference type="InterPro" id="IPR011330">
    <property type="entry name" value="Glyco_hydro/deAcase_b/a-brl"/>
</dbReference>
<dbReference type="CDD" id="cd10787">
    <property type="entry name" value="LamB_YcsF_like"/>
    <property type="match status" value="1"/>
</dbReference>
<dbReference type="Pfam" id="PF03746">
    <property type="entry name" value="LamB_YcsF"/>
    <property type="match status" value="1"/>
</dbReference>
<dbReference type="EMBL" id="VOXD01000001">
    <property type="protein sequence ID" value="TXF91737.1"/>
    <property type="molecule type" value="Genomic_DNA"/>
</dbReference>
<comment type="caution">
    <text evidence="1">The sequence shown here is derived from an EMBL/GenBank/DDBJ whole genome shotgun (WGS) entry which is preliminary data.</text>
</comment>
<evidence type="ECO:0000313" key="2">
    <source>
        <dbReference type="Proteomes" id="UP000321907"/>
    </source>
</evidence>
<sequence length="249" mass="27445">MNLNADLGESWYKNTVGNDQELMPLLDSCNIACGFHGGDAYTILKTIELAVEHGVAVGAHPSFADRENFGRKRLEVEDEVLYAQLLYQVGALKSMVESLGEELNHLKPHGALYHYANESPAAAQSIAIVAAELEIPIIYGPPKGYLREFAEAEGLEFWAEGFADRAYEPTLHLRPRNQPGAVLESEEAARTQVQNMLKGHVVATDGKSYPLEVQTICIHGDHEGAVERAEAVREILNSAPKSRIRKKLQ</sequence>